<feature type="compositionally biased region" description="Polar residues" evidence="1">
    <location>
        <begin position="42"/>
        <end position="52"/>
    </location>
</feature>
<evidence type="ECO:0000256" key="2">
    <source>
        <dbReference type="SAM" id="Phobius"/>
    </source>
</evidence>
<keyword evidence="2" id="KW-0812">Transmembrane</keyword>
<dbReference type="Proteomes" id="UP000324222">
    <property type="component" value="Unassembled WGS sequence"/>
</dbReference>
<feature type="compositionally biased region" description="Basic and acidic residues" evidence="1">
    <location>
        <begin position="55"/>
        <end position="65"/>
    </location>
</feature>
<keyword evidence="2" id="KW-1133">Transmembrane helix</keyword>
<organism evidence="3 4">
    <name type="scientific">Portunus trituberculatus</name>
    <name type="common">Swimming crab</name>
    <name type="synonym">Neptunus trituberculatus</name>
    <dbReference type="NCBI Taxonomy" id="210409"/>
    <lineage>
        <taxon>Eukaryota</taxon>
        <taxon>Metazoa</taxon>
        <taxon>Ecdysozoa</taxon>
        <taxon>Arthropoda</taxon>
        <taxon>Crustacea</taxon>
        <taxon>Multicrustacea</taxon>
        <taxon>Malacostraca</taxon>
        <taxon>Eumalacostraca</taxon>
        <taxon>Eucarida</taxon>
        <taxon>Decapoda</taxon>
        <taxon>Pleocyemata</taxon>
        <taxon>Brachyura</taxon>
        <taxon>Eubrachyura</taxon>
        <taxon>Portunoidea</taxon>
        <taxon>Portunidae</taxon>
        <taxon>Portuninae</taxon>
        <taxon>Portunus</taxon>
    </lineage>
</organism>
<dbReference type="AlphaFoldDB" id="A0A5B7HR29"/>
<proteinExistence type="predicted"/>
<sequence length="115" mass="12468">MEGSRAEVTTLVKVVWGDGGASTGSSKGSLRYISLSELSISKLQRRQQTSPECDSDTRPGKDPAGKSHSGLPLPVLQRHLLHDTQHYTMKLPLLLVVVVVMVVVVDTCDGEKKDN</sequence>
<dbReference type="EMBL" id="VSRR010037453">
    <property type="protein sequence ID" value="MPC73752.1"/>
    <property type="molecule type" value="Genomic_DNA"/>
</dbReference>
<name>A0A5B7HR29_PORTR</name>
<feature type="region of interest" description="Disordered" evidence="1">
    <location>
        <begin position="42"/>
        <end position="71"/>
    </location>
</feature>
<comment type="caution">
    <text evidence="3">The sequence shown here is derived from an EMBL/GenBank/DDBJ whole genome shotgun (WGS) entry which is preliminary data.</text>
</comment>
<accession>A0A5B7HR29</accession>
<protein>
    <submittedName>
        <fullName evidence="3">Uncharacterized protein</fullName>
    </submittedName>
</protein>
<reference evidence="3 4" key="1">
    <citation type="submission" date="2019-05" db="EMBL/GenBank/DDBJ databases">
        <title>Another draft genome of Portunus trituberculatus and its Hox gene families provides insights of decapod evolution.</title>
        <authorList>
            <person name="Jeong J.-H."/>
            <person name="Song I."/>
            <person name="Kim S."/>
            <person name="Choi T."/>
            <person name="Kim D."/>
            <person name="Ryu S."/>
            <person name="Kim W."/>
        </authorList>
    </citation>
    <scope>NUCLEOTIDE SEQUENCE [LARGE SCALE GENOMIC DNA]</scope>
    <source>
        <tissue evidence="3">Muscle</tissue>
    </source>
</reference>
<gene>
    <name evidence="3" type="ORF">E2C01_068089</name>
</gene>
<feature type="transmembrane region" description="Helical" evidence="2">
    <location>
        <begin position="87"/>
        <end position="105"/>
    </location>
</feature>
<evidence type="ECO:0000313" key="3">
    <source>
        <dbReference type="EMBL" id="MPC73752.1"/>
    </source>
</evidence>
<keyword evidence="4" id="KW-1185">Reference proteome</keyword>
<evidence type="ECO:0000313" key="4">
    <source>
        <dbReference type="Proteomes" id="UP000324222"/>
    </source>
</evidence>
<evidence type="ECO:0000256" key="1">
    <source>
        <dbReference type="SAM" id="MobiDB-lite"/>
    </source>
</evidence>
<keyword evidence="2" id="KW-0472">Membrane</keyword>